<dbReference type="GO" id="GO:0006355">
    <property type="term" value="P:regulation of DNA-templated transcription"/>
    <property type="evidence" value="ECO:0007669"/>
    <property type="project" value="InterPro"/>
</dbReference>
<dbReference type="PROSITE" id="PS51063">
    <property type="entry name" value="HTH_CRP_2"/>
    <property type="match status" value="1"/>
</dbReference>
<dbReference type="SMART" id="SM00419">
    <property type="entry name" value="HTH_CRP"/>
    <property type="match status" value="1"/>
</dbReference>
<feature type="domain" description="HTH crp-type" evidence="4">
    <location>
        <begin position="131"/>
        <end position="205"/>
    </location>
</feature>
<dbReference type="InterPro" id="IPR000595">
    <property type="entry name" value="cNMP-bd_dom"/>
</dbReference>
<evidence type="ECO:0000256" key="3">
    <source>
        <dbReference type="ARBA" id="ARBA00023163"/>
    </source>
</evidence>
<evidence type="ECO:0000256" key="1">
    <source>
        <dbReference type="ARBA" id="ARBA00023015"/>
    </source>
</evidence>
<comment type="caution">
    <text evidence="5">The sequence shown here is derived from an EMBL/GenBank/DDBJ whole genome shotgun (WGS) entry which is preliminary data.</text>
</comment>
<keyword evidence="2" id="KW-0238">DNA-binding</keyword>
<dbReference type="InterPro" id="IPR036390">
    <property type="entry name" value="WH_DNA-bd_sf"/>
</dbReference>
<evidence type="ECO:0000313" key="6">
    <source>
        <dbReference type="Proteomes" id="UP000570166"/>
    </source>
</evidence>
<dbReference type="Pfam" id="PF00027">
    <property type="entry name" value="cNMP_binding"/>
    <property type="match status" value="1"/>
</dbReference>
<keyword evidence="1" id="KW-0805">Transcription regulation</keyword>
<name>A0A838L879_9SPHN</name>
<dbReference type="Gene3D" id="2.60.120.10">
    <property type="entry name" value="Jelly Rolls"/>
    <property type="match status" value="1"/>
</dbReference>
<sequence>MSDQDIAVLSVATARTRTVPARHDLILEGDVPGPVFVMLEGWACRYKILPEGGRQIMAFLMPGDTCDIQTGSLEVMYHSIKTLTPARIATISPREMHELLENRTPIALALIRTQLVDEATLRAWIVSMGRRDSLARVAHLMCELFIRARNVGLVEDGELELPISQIVIADSLGLTPVHVNRVFRTLRKENAMRVDVGSLVITDPARLAVLAGFDDAYLHRRVIRTVASQ</sequence>
<gene>
    <name evidence="5" type="ORF">HZF05_14155</name>
</gene>
<dbReference type="SUPFAM" id="SSF51206">
    <property type="entry name" value="cAMP-binding domain-like"/>
    <property type="match status" value="1"/>
</dbReference>
<dbReference type="InterPro" id="IPR036388">
    <property type="entry name" value="WH-like_DNA-bd_sf"/>
</dbReference>
<accession>A0A838L879</accession>
<evidence type="ECO:0000259" key="4">
    <source>
        <dbReference type="PROSITE" id="PS51063"/>
    </source>
</evidence>
<dbReference type="Gene3D" id="1.10.10.10">
    <property type="entry name" value="Winged helix-like DNA-binding domain superfamily/Winged helix DNA-binding domain"/>
    <property type="match status" value="1"/>
</dbReference>
<dbReference type="InterPro" id="IPR018490">
    <property type="entry name" value="cNMP-bd_dom_sf"/>
</dbReference>
<dbReference type="CDD" id="cd00038">
    <property type="entry name" value="CAP_ED"/>
    <property type="match status" value="1"/>
</dbReference>
<proteinExistence type="predicted"/>
<dbReference type="EMBL" id="JACEIB010000024">
    <property type="protein sequence ID" value="MBA2935227.1"/>
    <property type="molecule type" value="Genomic_DNA"/>
</dbReference>
<evidence type="ECO:0000313" key="5">
    <source>
        <dbReference type="EMBL" id="MBA2935227.1"/>
    </source>
</evidence>
<keyword evidence="6" id="KW-1185">Reference proteome</keyword>
<reference evidence="5 6" key="1">
    <citation type="submission" date="2020-07" db="EMBL/GenBank/DDBJ databases">
        <authorList>
            <person name="Sun Q."/>
        </authorList>
    </citation>
    <scope>NUCLEOTIDE SEQUENCE [LARGE SCALE GENOMIC DNA]</scope>
    <source>
        <strain evidence="5 6">CGMCC 1.13654</strain>
    </source>
</reference>
<dbReference type="GO" id="GO:0003677">
    <property type="term" value="F:DNA binding"/>
    <property type="evidence" value="ECO:0007669"/>
    <property type="project" value="UniProtKB-KW"/>
</dbReference>
<dbReference type="SUPFAM" id="SSF46785">
    <property type="entry name" value="Winged helix' DNA-binding domain"/>
    <property type="match status" value="1"/>
</dbReference>
<organism evidence="5 6">
    <name type="scientific">Sphingomonas chungangi</name>
    <dbReference type="NCBI Taxonomy" id="2683589"/>
    <lineage>
        <taxon>Bacteria</taxon>
        <taxon>Pseudomonadati</taxon>
        <taxon>Pseudomonadota</taxon>
        <taxon>Alphaproteobacteria</taxon>
        <taxon>Sphingomonadales</taxon>
        <taxon>Sphingomonadaceae</taxon>
        <taxon>Sphingomonas</taxon>
    </lineage>
</organism>
<keyword evidence="3" id="KW-0804">Transcription</keyword>
<dbReference type="Proteomes" id="UP000570166">
    <property type="component" value="Unassembled WGS sequence"/>
</dbReference>
<evidence type="ECO:0000256" key="2">
    <source>
        <dbReference type="ARBA" id="ARBA00023125"/>
    </source>
</evidence>
<dbReference type="InterPro" id="IPR012318">
    <property type="entry name" value="HTH_CRP"/>
</dbReference>
<protein>
    <submittedName>
        <fullName evidence="5">Crp/Fnr family transcriptional regulator</fullName>
    </submittedName>
</protein>
<dbReference type="AlphaFoldDB" id="A0A838L879"/>
<dbReference type="InterPro" id="IPR014710">
    <property type="entry name" value="RmlC-like_jellyroll"/>
</dbReference>
<dbReference type="Pfam" id="PF13545">
    <property type="entry name" value="HTH_Crp_2"/>
    <property type="match status" value="1"/>
</dbReference>